<evidence type="ECO:0000313" key="1">
    <source>
        <dbReference type="EMBL" id="MBI2876124.1"/>
    </source>
</evidence>
<dbReference type="EMBL" id="JACPRF010000139">
    <property type="protein sequence ID" value="MBI2876124.1"/>
    <property type="molecule type" value="Genomic_DNA"/>
</dbReference>
<dbReference type="AlphaFoldDB" id="A0A932CN06"/>
<comment type="caution">
    <text evidence="1">The sequence shown here is derived from an EMBL/GenBank/DDBJ whole genome shotgun (WGS) entry which is preliminary data.</text>
</comment>
<protein>
    <submittedName>
        <fullName evidence="1">Uncharacterized protein</fullName>
    </submittedName>
</protein>
<name>A0A932CN06_UNCTE</name>
<accession>A0A932CN06</accession>
<dbReference type="Proteomes" id="UP000769766">
    <property type="component" value="Unassembled WGS sequence"/>
</dbReference>
<proteinExistence type="predicted"/>
<organism evidence="1 2">
    <name type="scientific">Tectimicrobiota bacterium</name>
    <dbReference type="NCBI Taxonomy" id="2528274"/>
    <lineage>
        <taxon>Bacteria</taxon>
        <taxon>Pseudomonadati</taxon>
        <taxon>Nitrospinota/Tectimicrobiota group</taxon>
        <taxon>Candidatus Tectimicrobiota</taxon>
    </lineage>
</organism>
<evidence type="ECO:0000313" key="2">
    <source>
        <dbReference type="Proteomes" id="UP000769766"/>
    </source>
</evidence>
<sequence length="66" mass="8081">MTKLEELEMAIDSLSDEEYREFRRWFLERDWEKWDRQIEEDSKAGKLDFLVKEALEAKKSGRIKDL</sequence>
<reference evidence="1" key="1">
    <citation type="submission" date="2020-07" db="EMBL/GenBank/DDBJ databases">
        <title>Huge and variable diversity of episymbiotic CPR bacteria and DPANN archaea in groundwater ecosystems.</title>
        <authorList>
            <person name="He C.Y."/>
            <person name="Keren R."/>
            <person name="Whittaker M."/>
            <person name="Farag I.F."/>
            <person name="Doudna J."/>
            <person name="Cate J.H.D."/>
            <person name="Banfield J.F."/>
        </authorList>
    </citation>
    <scope>NUCLEOTIDE SEQUENCE</scope>
    <source>
        <strain evidence="1">NC_groundwater_672_Ag_B-0.1um_62_36</strain>
    </source>
</reference>
<gene>
    <name evidence="1" type="ORF">HYY20_04515</name>
</gene>